<evidence type="ECO:0000256" key="5">
    <source>
        <dbReference type="ARBA" id="ARBA00011738"/>
    </source>
</evidence>
<keyword evidence="18" id="KW-1185">Reference proteome</keyword>
<comment type="similarity">
    <text evidence="14 16">Belongs to the type III pantothenate kinase family.</text>
</comment>
<dbReference type="Gene3D" id="3.30.420.40">
    <property type="match status" value="2"/>
</dbReference>
<gene>
    <name evidence="16" type="primary">coaX</name>
    <name evidence="17" type="ORF">SFMTTN_3183</name>
</gene>
<evidence type="ECO:0000256" key="16">
    <source>
        <dbReference type="HAMAP-Rule" id="MF_01274"/>
    </source>
</evidence>
<comment type="subunit">
    <text evidence="5 16">Homodimer.</text>
</comment>
<dbReference type="AlphaFoldDB" id="A0A401JH97"/>
<evidence type="ECO:0000256" key="6">
    <source>
        <dbReference type="ARBA" id="ARBA00012102"/>
    </source>
</evidence>
<dbReference type="Proteomes" id="UP000286806">
    <property type="component" value="Unassembled WGS sequence"/>
</dbReference>
<evidence type="ECO:0000256" key="2">
    <source>
        <dbReference type="ARBA" id="ARBA00001958"/>
    </source>
</evidence>
<dbReference type="GO" id="GO:0004594">
    <property type="term" value="F:pantothenate kinase activity"/>
    <property type="evidence" value="ECO:0007669"/>
    <property type="project" value="UniProtKB-UniRule"/>
</dbReference>
<keyword evidence="12 16" id="KW-0630">Potassium</keyword>
<proteinExistence type="inferred from homology"/>
<evidence type="ECO:0000256" key="1">
    <source>
        <dbReference type="ARBA" id="ARBA00001206"/>
    </source>
</evidence>
<feature type="active site" description="Proton acceptor" evidence="16">
    <location>
        <position position="99"/>
    </location>
</feature>
<dbReference type="PANTHER" id="PTHR34265:SF1">
    <property type="entry name" value="TYPE III PANTOTHENATE KINASE"/>
    <property type="match status" value="1"/>
</dbReference>
<evidence type="ECO:0000256" key="13">
    <source>
        <dbReference type="ARBA" id="ARBA00022993"/>
    </source>
</evidence>
<evidence type="ECO:0000256" key="8">
    <source>
        <dbReference type="ARBA" id="ARBA00022679"/>
    </source>
</evidence>
<evidence type="ECO:0000256" key="3">
    <source>
        <dbReference type="ARBA" id="ARBA00004496"/>
    </source>
</evidence>
<keyword evidence="11 16" id="KW-0067">ATP-binding</keyword>
<keyword evidence="8 16" id="KW-0808">Transferase</keyword>
<comment type="subcellular location">
    <subcellularLocation>
        <location evidence="3 16">Cytoplasm</location>
    </subcellularLocation>
</comment>
<keyword evidence="9 16" id="KW-0547">Nucleotide-binding</keyword>
<comment type="function">
    <text evidence="16">Catalyzes the phosphorylation of pantothenate (Pan), the first step in CoA biosynthesis.</text>
</comment>
<organism evidence="17 18">
    <name type="scientific">Sulfuriferula multivorans</name>
    <dbReference type="NCBI Taxonomy" id="1559896"/>
    <lineage>
        <taxon>Bacteria</taxon>
        <taxon>Pseudomonadati</taxon>
        <taxon>Pseudomonadota</taxon>
        <taxon>Betaproteobacteria</taxon>
        <taxon>Nitrosomonadales</taxon>
        <taxon>Sulfuricellaceae</taxon>
        <taxon>Sulfuriferula</taxon>
    </lineage>
</organism>
<evidence type="ECO:0000256" key="12">
    <source>
        <dbReference type="ARBA" id="ARBA00022958"/>
    </source>
</evidence>
<dbReference type="GO" id="GO:0005737">
    <property type="term" value="C:cytoplasm"/>
    <property type="evidence" value="ECO:0007669"/>
    <property type="project" value="UniProtKB-SubCell"/>
</dbReference>
<evidence type="ECO:0000256" key="4">
    <source>
        <dbReference type="ARBA" id="ARBA00005225"/>
    </source>
</evidence>
<dbReference type="HAMAP" id="MF_01274">
    <property type="entry name" value="Pantothen_kinase_3"/>
    <property type="match status" value="1"/>
</dbReference>
<evidence type="ECO:0000256" key="7">
    <source>
        <dbReference type="ARBA" id="ARBA00022490"/>
    </source>
</evidence>
<evidence type="ECO:0000313" key="17">
    <source>
        <dbReference type="EMBL" id="GBL47348.1"/>
    </source>
</evidence>
<dbReference type="PANTHER" id="PTHR34265">
    <property type="entry name" value="TYPE III PANTOTHENATE KINASE"/>
    <property type="match status" value="1"/>
</dbReference>
<feature type="binding site" evidence="16">
    <location>
        <position position="122"/>
    </location>
    <ligand>
        <name>ATP</name>
        <dbReference type="ChEBI" id="CHEBI:30616"/>
    </ligand>
</feature>
<comment type="caution">
    <text evidence="17">The sequence shown here is derived from an EMBL/GenBank/DDBJ whole genome shotgun (WGS) entry which is preliminary data.</text>
</comment>
<evidence type="ECO:0000256" key="9">
    <source>
        <dbReference type="ARBA" id="ARBA00022741"/>
    </source>
</evidence>
<dbReference type="Pfam" id="PF03309">
    <property type="entry name" value="Pan_kinase"/>
    <property type="match status" value="1"/>
</dbReference>
<comment type="caution">
    <text evidence="16">Lacks conserved residue(s) required for the propagation of feature annotation.</text>
</comment>
<dbReference type="SUPFAM" id="SSF53067">
    <property type="entry name" value="Actin-like ATPase domain"/>
    <property type="match status" value="2"/>
</dbReference>
<evidence type="ECO:0000256" key="15">
    <source>
        <dbReference type="ARBA" id="ARBA00040883"/>
    </source>
</evidence>
<dbReference type="GO" id="GO:0005524">
    <property type="term" value="F:ATP binding"/>
    <property type="evidence" value="ECO:0007669"/>
    <property type="project" value="UniProtKB-UniRule"/>
</dbReference>
<dbReference type="EC" id="2.7.1.33" evidence="6 16"/>
<protein>
    <recommendedName>
        <fullName evidence="15 16">Type III pantothenate kinase</fullName>
        <ecNumber evidence="6 16">2.7.1.33</ecNumber>
    </recommendedName>
    <alternativeName>
        <fullName evidence="16">PanK-III</fullName>
    </alternativeName>
    <alternativeName>
        <fullName evidence="16">Pantothenic acid kinase</fullName>
    </alternativeName>
</protein>
<evidence type="ECO:0000256" key="11">
    <source>
        <dbReference type="ARBA" id="ARBA00022840"/>
    </source>
</evidence>
<feature type="binding site" evidence="16">
    <location>
        <position position="171"/>
    </location>
    <ligand>
        <name>substrate</name>
    </ligand>
</feature>
<dbReference type="InterPro" id="IPR043129">
    <property type="entry name" value="ATPase_NBD"/>
</dbReference>
<dbReference type="GO" id="GO:0015937">
    <property type="term" value="P:coenzyme A biosynthetic process"/>
    <property type="evidence" value="ECO:0007669"/>
    <property type="project" value="UniProtKB-UniRule"/>
</dbReference>
<evidence type="ECO:0000256" key="14">
    <source>
        <dbReference type="ARBA" id="ARBA00038036"/>
    </source>
</evidence>
<sequence length="242" mass="25646">MILAIDAGNTRIKWGLHDGQAWLAHGRCMHREIHEFECALDQLPTPQKIVFSNVGGAQLQAALEHSLARYAVSVQQVTARASQCGVRNVYTTPGQLGADRWAALIGAHHLGAANALVVNCGTAITVDALHQGDFLGGVILPGYRMMGSMLQQGTAGLANDPGQFSAWPDNTADALESGRILAIGGAVALLREQLARLTGDLPELIVSGGDGARIAPYLPRPLQLVENLVLEGLRAIAHEECL</sequence>
<dbReference type="RefSeq" id="WP_124706103.1">
    <property type="nucleotide sequence ID" value="NZ_BGOW01000038.1"/>
</dbReference>
<comment type="cofactor">
    <cofactor evidence="2">
        <name>K(+)</name>
        <dbReference type="ChEBI" id="CHEBI:29103"/>
    </cofactor>
</comment>
<dbReference type="InterPro" id="IPR004619">
    <property type="entry name" value="Type_III_PanK"/>
</dbReference>
<keyword evidence="7 16" id="KW-0963">Cytoplasm</keyword>
<name>A0A401JH97_9PROT</name>
<evidence type="ECO:0000256" key="10">
    <source>
        <dbReference type="ARBA" id="ARBA00022777"/>
    </source>
</evidence>
<feature type="binding site" evidence="16">
    <location>
        <begin position="97"/>
        <end position="100"/>
    </location>
    <ligand>
        <name>substrate</name>
    </ligand>
</feature>
<dbReference type="UniPathway" id="UPA00241">
    <property type="reaction ID" value="UER00352"/>
</dbReference>
<comment type="cofactor">
    <cofactor evidence="16">
        <name>NH4(+)</name>
        <dbReference type="ChEBI" id="CHEBI:28938"/>
    </cofactor>
    <cofactor evidence="16">
        <name>K(+)</name>
        <dbReference type="ChEBI" id="CHEBI:29103"/>
    </cofactor>
    <text evidence="16">A monovalent cation. Ammonium or potassium.</text>
</comment>
<reference evidence="17 18" key="1">
    <citation type="journal article" date="2019" name="Front. Microbiol.">
        <title>Genomes of Neutrophilic Sulfur-Oxidizing Chemolithoautotrophs Representing 9 Proteobacterial Species From 8 Genera.</title>
        <authorList>
            <person name="Watanabe T."/>
            <person name="Kojima H."/>
            <person name="Umezawa K."/>
            <person name="Hori C."/>
            <person name="Takasuka T.E."/>
            <person name="Kato Y."/>
            <person name="Fukui M."/>
        </authorList>
    </citation>
    <scope>NUCLEOTIDE SEQUENCE [LARGE SCALE GENOMIC DNA]</scope>
    <source>
        <strain evidence="17 18">TTN</strain>
    </source>
</reference>
<feature type="binding site" evidence="16">
    <location>
        <begin position="6"/>
        <end position="13"/>
    </location>
    <ligand>
        <name>ATP</name>
        <dbReference type="ChEBI" id="CHEBI:30616"/>
    </ligand>
</feature>
<dbReference type="NCBIfam" id="TIGR00671">
    <property type="entry name" value="baf"/>
    <property type="match status" value="1"/>
</dbReference>
<comment type="catalytic activity">
    <reaction evidence="1 16">
        <text>(R)-pantothenate + ATP = (R)-4'-phosphopantothenate + ADP + H(+)</text>
        <dbReference type="Rhea" id="RHEA:16373"/>
        <dbReference type="ChEBI" id="CHEBI:10986"/>
        <dbReference type="ChEBI" id="CHEBI:15378"/>
        <dbReference type="ChEBI" id="CHEBI:29032"/>
        <dbReference type="ChEBI" id="CHEBI:30616"/>
        <dbReference type="ChEBI" id="CHEBI:456216"/>
        <dbReference type="EC" id="2.7.1.33"/>
    </reaction>
</comment>
<dbReference type="CDD" id="cd24015">
    <property type="entry name" value="ASKHA_NBD_PanK-III"/>
    <property type="match status" value="1"/>
</dbReference>
<comment type="pathway">
    <text evidence="4 16">Cofactor biosynthesis; coenzyme A biosynthesis; CoA from (R)-pantothenate: step 1/5.</text>
</comment>
<accession>A0A401JH97</accession>
<evidence type="ECO:0000313" key="18">
    <source>
        <dbReference type="Proteomes" id="UP000286806"/>
    </source>
</evidence>
<dbReference type="EMBL" id="BGOW01000038">
    <property type="protein sequence ID" value="GBL47348.1"/>
    <property type="molecule type" value="Genomic_DNA"/>
</dbReference>
<keyword evidence="10 16" id="KW-0418">Kinase</keyword>
<dbReference type="OrthoDB" id="9781305at2"/>
<feature type="binding site" evidence="16">
    <location>
        <position position="90"/>
    </location>
    <ligand>
        <name>substrate</name>
    </ligand>
</feature>
<keyword evidence="13 16" id="KW-0173">Coenzyme A biosynthesis</keyword>